<organism evidence="2">
    <name type="scientific">viral metagenome</name>
    <dbReference type="NCBI Taxonomy" id="1070528"/>
    <lineage>
        <taxon>unclassified sequences</taxon>
        <taxon>metagenomes</taxon>
        <taxon>organismal metagenomes</taxon>
    </lineage>
</organism>
<evidence type="ECO:0000259" key="1">
    <source>
        <dbReference type="PROSITE" id="PS50188"/>
    </source>
</evidence>
<sequence length="665" mass="71069">MSMYATWNPADKDANCTLSGGNLVVSKAGGSYVGVRATISKTAGKWYFEITTPGYLAGYRSVGVGTAAEALTGIIGGTVEGWGHLDSGIKYHTGSGGAWGANWSDADVIGVAVDLDVGKIWISVNGSWYGDPVAGTGEMYSGLSGTLFPMTSLSGGTSTVNFGASAFAYAVPSGFNPGWYTPIEGELDEDASVNFATDADVRLWRYTDEEVSVNASFLDNMGLIDEEVTADDSFLDNLPELSEDASANETFGATGTFNTNLYEETGIHTEMRGTGSYVETINDGFASTDVSTAGFVYAITCDESLVNTDTTVCAASFSVLDGFMIYDNAQPNWHKSVPESLVLTDTIFKILGIPCPDSLTLNDSIVTGWKGQEIVNEILGCYELAIGILQFSKTIDDTMDAADTVTYRLAVTVLENILFTSLATAVATFQKVVADGAAITDEAARGFDKSINESLVNTDTVSVITSFFNAIAESLVGTDAASMVSSFYKSINDGFAIVDTVASKGTLYNIVSESLGLLDTVEFAGETWETYVLNTPKFYPSQYSGFNFNSYAVFENRAFGANDVGIYELTGETDAGETIHTGVVLNSTDFGSANQKRFRRAYLDISGTAPKMIFECEDGRREAYDIDTQGKTVASSELKSKSWKLSISDFDELDSLKLIPVVLTK</sequence>
<accession>A0A6M3JFF9</accession>
<proteinExistence type="predicted"/>
<dbReference type="AlphaFoldDB" id="A0A6M3JFF9"/>
<evidence type="ECO:0000313" key="2">
    <source>
        <dbReference type="EMBL" id="QJA67577.1"/>
    </source>
</evidence>
<dbReference type="PROSITE" id="PS50188">
    <property type="entry name" value="B302_SPRY"/>
    <property type="match status" value="1"/>
</dbReference>
<dbReference type="Gene3D" id="2.60.120.920">
    <property type="match status" value="1"/>
</dbReference>
<dbReference type="InterPro" id="IPR013320">
    <property type="entry name" value="ConA-like_dom_sf"/>
</dbReference>
<protein>
    <submittedName>
        <fullName evidence="2">Putative tail fiber protein</fullName>
    </submittedName>
</protein>
<dbReference type="InterPro" id="IPR043136">
    <property type="entry name" value="B30.2/SPRY_sf"/>
</dbReference>
<dbReference type="SMART" id="SM00449">
    <property type="entry name" value="SPRY"/>
    <property type="match status" value="1"/>
</dbReference>
<name>A0A6M3JFF9_9ZZZZ</name>
<reference evidence="2" key="1">
    <citation type="submission" date="2020-03" db="EMBL/GenBank/DDBJ databases">
        <title>The deep terrestrial virosphere.</title>
        <authorList>
            <person name="Holmfeldt K."/>
            <person name="Nilsson E."/>
            <person name="Simone D."/>
            <person name="Lopez-Fernandez M."/>
            <person name="Wu X."/>
            <person name="de Brujin I."/>
            <person name="Lundin D."/>
            <person name="Andersson A."/>
            <person name="Bertilsson S."/>
            <person name="Dopson M."/>
        </authorList>
    </citation>
    <scope>NUCLEOTIDE SEQUENCE</scope>
    <source>
        <strain evidence="2">MM415B00199</strain>
    </source>
</reference>
<gene>
    <name evidence="2" type="ORF">MM415B00199_0032</name>
</gene>
<feature type="domain" description="B30.2/SPRY" evidence="1">
    <location>
        <begin position="1"/>
        <end position="167"/>
    </location>
</feature>
<dbReference type="InterPro" id="IPR003877">
    <property type="entry name" value="SPRY_dom"/>
</dbReference>
<dbReference type="SUPFAM" id="SSF49899">
    <property type="entry name" value="Concanavalin A-like lectins/glucanases"/>
    <property type="match status" value="1"/>
</dbReference>
<dbReference type="InterPro" id="IPR001870">
    <property type="entry name" value="B30.2/SPRY"/>
</dbReference>
<dbReference type="Pfam" id="PF00622">
    <property type="entry name" value="SPRY"/>
    <property type="match status" value="1"/>
</dbReference>
<dbReference type="EMBL" id="MT141573">
    <property type="protein sequence ID" value="QJA67577.1"/>
    <property type="molecule type" value="Genomic_DNA"/>
</dbReference>